<dbReference type="Proteomes" id="UP000500961">
    <property type="component" value="Chromosome"/>
</dbReference>
<dbReference type="Pfam" id="PF09360">
    <property type="entry name" value="zf-CDGSH"/>
    <property type="match status" value="1"/>
</dbReference>
<name>A0A7D4BFF1_9BACT</name>
<reference evidence="6 7" key="1">
    <citation type="submission" date="2019-07" db="EMBL/GenBank/DDBJ databases">
        <title>Thalassofilum flectens gen. nov., sp. nov., a novel moderate thermophilic anaerobe from a shallow sea hot spring in Kunashir Island (Russia), representing a new family in the order Bacteroidales, and proposal of Thalassofilacea fam. nov.</title>
        <authorList>
            <person name="Kochetkova T.V."/>
            <person name="Podosokorskaya O.A."/>
            <person name="Novikov A."/>
            <person name="Elcheninov A.G."/>
            <person name="Toshchakov S.V."/>
            <person name="Kublanov I.V."/>
        </authorList>
    </citation>
    <scope>NUCLEOTIDE SEQUENCE [LARGE SCALE GENOMIC DNA]</scope>
    <source>
        <strain evidence="6 7">38-H</strain>
    </source>
</reference>
<keyword evidence="4" id="KW-0411">Iron-sulfur</keyword>
<keyword evidence="7" id="KW-1185">Reference proteome</keyword>
<feature type="domain" description="Iron-binding zinc finger CDGSH type" evidence="5">
    <location>
        <begin position="123"/>
        <end position="157"/>
    </location>
</feature>
<dbReference type="RefSeq" id="WP_173075555.1">
    <property type="nucleotide sequence ID" value="NZ_CP041345.1"/>
</dbReference>
<dbReference type="SMART" id="SM00704">
    <property type="entry name" value="ZnF_CDGSH"/>
    <property type="match status" value="1"/>
</dbReference>
<evidence type="ECO:0000256" key="2">
    <source>
        <dbReference type="ARBA" id="ARBA00022723"/>
    </source>
</evidence>
<evidence type="ECO:0000256" key="1">
    <source>
        <dbReference type="ARBA" id="ARBA00022714"/>
    </source>
</evidence>
<dbReference type="InterPro" id="IPR010693">
    <property type="entry name" value="Divergent_4Fe-4S_mono-cluster"/>
</dbReference>
<organism evidence="6 7">
    <name type="scientific">Tenuifilum thalassicum</name>
    <dbReference type="NCBI Taxonomy" id="2590900"/>
    <lineage>
        <taxon>Bacteria</taxon>
        <taxon>Pseudomonadati</taxon>
        <taxon>Bacteroidota</taxon>
        <taxon>Bacteroidia</taxon>
        <taxon>Bacteroidales</taxon>
        <taxon>Tenuifilaceae</taxon>
        <taxon>Tenuifilum</taxon>
    </lineage>
</organism>
<sequence length="160" mass="18404">MENDNRKYSNDDITVFWRPGECVHASICYTKLLSVFNPRKRPWVNMNGASTERIIEIVNECPTNALTFMWNDPEKNRQEKSHKCVREFTPEEIEAFDVKPVKIQVMPNGPLLVSGDFQILDSEGKEIKSMKMVSICRCGHSNGQPFCDGTHFKKGFTDKE</sequence>
<dbReference type="KEGG" id="ttz:FHG85_10290"/>
<dbReference type="Pfam" id="PF06902">
    <property type="entry name" value="Fer4_19"/>
    <property type="match status" value="1"/>
</dbReference>
<dbReference type="EMBL" id="CP041345">
    <property type="protein sequence ID" value="QKG80638.1"/>
    <property type="molecule type" value="Genomic_DNA"/>
</dbReference>
<dbReference type="GO" id="GO:0046872">
    <property type="term" value="F:metal ion binding"/>
    <property type="evidence" value="ECO:0007669"/>
    <property type="project" value="UniProtKB-KW"/>
</dbReference>
<keyword evidence="3" id="KW-0408">Iron</keyword>
<keyword evidence="2" id="KW-0479">Metal-binding</keyword>
<evidence type="ECO:0000313" key="6">
    <source>
        <dbReference type="EMBL" id="QKG80638.1"/>
    </source>
</evidence>
<evidence type="ECO:0000256" key="3">
    <source>
        <dbReference type="ARBA" id="ARBA00023004"/>
    </source>
</evidence>
<dbReference type="InterPro" id="IPR018967">
    <property type="entry name" value="FeS-contain_CDGSH-typ"/>
</dbReference>
<dbReference type="AlphaFoldDB" id="A0A7D4BFF1"/>
<proteinExistence type="predicted"/>
<accession>A0A7D4BFF1</accession>
<gene>
    <name evidence="6" type="ORF">FHG85_10290</name>
</gene>
<dbReference type="GO" id="GO:0005737">
    <property type="term" value="C:cytoplasm"/>
    <property type="evidence" value="ECO:0007669"/>
    <property type="project" value="UniProtKB-ARBA"/>
</dbReference>
<dbReference type="Gene3D" id="3.40.5.90">
    <property type="entry name" value="CDGSH iron-sulfur domain, mitoNEET-type"/>
    <property type="match status" value="1"/>
</dbReference>
<dbReference type="GO" id="GO:0051537">
    <property type="term" value="F:2 iron, 2 sulfur cluster binding"/>
    <property type="evidence" value="ECO:0007669"/>
    <property type="project" value="UniProtKB-KW"/>
</dbReference>
<evidence type="ECO:0000259" key="5">
    <source>
        <dbReference type="SMART" id="SM00704"/>
    </source>
</evidence>
<keyword evidence="1" id="KW-0001">2Fe-2S</keyword>
<evidence type="ECO:0000313" key="7">
    <source>
        <dbReference type="Proteomes" id="UP000500961"/>
    </source>
</evidence>
<evidence type="ECO:0000256" key="4">
    <source>
        <dbReference type="ARBA" id="ARBA00023014"/>
    </source>
</evidence>
<protein>
    <recommendedName>
        <fullName evidence="5">Iron-binding zinc finger CDGSH type domain-containing protein</fullName>
    </recommendedName>
</protein>
<dbReference type="InterPro" id="IPR042216">
    <property type="entry name" value="MitoNEET_CISD"/>
</dbReference>